<dbReference type="Proteomes" id="UP000243515">
    <property type="component" value="Unassembled WGS sequence"/>
</dbReference>
<dbReference type="Pfam" id="PF03770">
    <property type="entry name" value="IPK"/>
    <property type="match status" value="1"/>
</dbReference>
<dbReference type="Gene3D" id="3.30.470.160">
    <property type="entry name" value="Inositol polyphosphate kinase"/>
    <property type="match status" value="1"/>
</dbReference>
<dbReference type="SUPFAM" id="SSF56104">
    <property type="entry name" value="SAICAR synthase-like"/>
    <property type="match status" value="1"/>
</dbReference>
<organism evidence="6 7">
    <name type="scientific">Elaphomyces granulatus</name>
    <dbReference type="NCBI Taxonomy" id="519963"/>
    <lineage>
        <taxon>Eukaryota</taxon>
        <taxon>Fungi</taxon>
        <taxon>Dikarya</taxon>
        <taxon>Ascomycota</taxon>
        <taxon>Pezizomycotina</taxon>
        <taxon>Eurotiomycetes</taxon>
        <taxon>Eurotiomycetidae</taxon>
        <taxon>Eurotiales</taxon>
        <taxon>Elaphomycetaceae</taxon>
        <taxon>Elaphomyces</taxon>
    </lineage>
</organism>
<keyword evidence="7" id="KW-1185">Reference proteome</keyword>
<evidence type="ECO:0000313" key="7">
    <source>
        <dbReference type="Proteomes" id="UP000243515"/>
    </source>
</evidence>
<evidence type="ECO:0000256" key="1">
    <source>
        <dbReference type="ARBA" id="ARBA00007374"/>
    </source>
</evidence>
<accession>A0A232LR08</accession>
<dbReference type="GO" id="GO:0005634">
    <property type="term" value="C:nucleus"/>
    <property type="evidence" value="ECO:0007669"/>
    <property type="project" value="TreeGrafter"/>
</dbReference>
<keyword evidence="3 4" id="KW-0418">Kinase</keyword>
<sequence length="446" mass="48963">MQSSSRPDSFKAQKLDSDSFTAFDHAAAGHDGVRCHSSGSLIAKPCTLGEIAFYESSALHPAFRQFMPKFIGTLMLEPQQRQLSLNSPEHGEALLLAASAASSGLDTPIGLGVPRQRITEAPSRSEATQQEVPWVPSGGRKLDTSLSIMLENVTSGFSRPNVLDIKLGARLWADDAPPAKRAKLDAVSKETTSSSLGFRIAGMKVWVGATETELQNKMSNQPDAHGLENAASTEQQDQVTEKDGYRHYNKWYGRTFNDKTVDEGLEAFLAGAKAGGVDRSKLIACRLADELRHVQSVLESEESRMYSASILIVYEGDPEALGEALENESKGKEIKVDNSEDEDSEVEAFDFQHDGSLEVVEYRVGDETVTQGDFHLEIQPESIELADMDDDEGEEEEDDDEESCKVHDLRLIDFAHANWTPGQGPDENVLMGVRSLLRIMEDLGKE</sequence>
<proteinExistence type="inferred from homology"/>
<dbReference type="PANTHER" id="PTHR12400">
    <property type="entry name" value="INOSITOL POLYPHOSPHATE KINASE"/>
    <property type="match status" value="1"/>
</dbReference>
<protein>
    <recommendedName>
        <fullName evidence="4">Kinase</fullName>
        <ecNumber evidence="4">2.7.-.-</ecNumber>
    </recommendedName>
</protein>
<dbReference type="GO" id="GO:0032958">
    <property type="term" value="P:inositol phosphate biosynthetic process"/>
    <property type="evidence" value="ECO:0007669"/>
    <property type="project" value="InterPro"/>
</dbReference>
<feature type="region of interest" description="Disordered" evidence="5">
    <location>
        <begin position="385"/>
        <end position="404"/>
    </location>
</feature>
<dbReference type="GO" id="GO:0005737">
    <property type="term" value="C:cytoplasm"/>
    <property type="evidence" value="ECO:0007669"/>
    <property type="project" value="TreeGrafter"/>
</dbReference>
<feature type="region of interest" description="Disordered" evidence="5">
    <location>
        <begin position="219"/>
        <end position="240"/>
    </location>
</feature>
<feature type="compositionally biased region" description="Acidic residues" evidence="5">
    <location>
        <begin position="385"/>
        <end position="402"/>
    </location>
</feature>
<dbReference type="EC" id="2.7.-.-" evidence="4"/>
<gene>
    <name evidence="6" type="ORF">Egran_05631</name>
</gene>
<dbReference type="PANTHER" id="PTHR12400:SF103">
    <property type="entry name" value="INOSITOL POLYPHOSPHATE MULTIKINASE"/>
    <property type="match status" value="1"/>
</dbReference>
<dbReference type="GO" id="GO:0008440">
    <property type="term" value="F:inositol-1,4,5-trisphosphate 3-kinase activity"/>
    <property type="evidence" value="ECO:0007669"/>
    <property type="project" value="TreeGrafter"/>
</dbReference>
<dbReference type="InterPro" id="IPR038286">
    <property type="entry name" value="IPK_sf"/>
</dbReference>
<keyword evidence="2 4" id="KW-0808">Transferase</keyword>
<dbReference type="EMBL" id="NPHW01005604">
    <property type="protein sequence ID" value="OXV06601.1"/>
    <property type="molecule type" value="Genomic_DNA"/>
</dbReference>
<reference evidence="6 7" key="1">
    <citation type="journal article" date="2015" name="Environ. Microbiol.">
        <title>Metagenome sequence of Elaphomyces granulatus from sporocarp tissue reveals Ascomycota ectomycorrhizal fingerprints of genome expansion and a Proteobacteria-rich microbiome.</title>
        <authorList>
            <person name="Quandt C.A."/>
            <person name="Kohler A."/>
            <person name="Hesse C.N."/>
            <person name="Sharpton T.J."/>
            <person name="Martin F."/>
            <person name="Spatafora J.W."/>
        </authorList>
    </citation>
    <scope>NUCLEOTIDE SEQUENCE [LARGE SCALE GENOMIC DNA]</scope>
    <source>
        <strain evidence="6 7">OSC145934</strain>
    </source>
</reference>
<comment type="caution">
    <text evidence="6">The sequence shown here is derived from an EMBL/GenBank/DDBJ whole genome shotgun (WGS) entry which is preliminary data.</text>
</comment>
<dbReference type="InterPro" id="IPR005522">
    <property type="entry name" value="IPK"/>
</dbReference>
<dbReference type="OrthoDB" id="338650at2759"/>
<evidence type="ECO:0000256" key="3">
    <source>
        <dbReference type="ARBA" id="ARBA00022777"/>
    </source>
</evidence>
<dbReference type="GO" id="GO:0046854">
    <property type="term" value="P:phosphatidylinositol phosphate biosynthetic process"/>
    <property type="evidence" value="ECO:0007669"/>
    <property type="project" value="TreeGrafter"/>
</dbReference>
<dbReference type="AlphaFoldDB" id="A0A232LR08"/>
<evidence type="ECO:0000313" key="6">
    <source>
        <dbReference type="EMBL" id="OXV06601.1"/>
    </source>
</evidence>
<evidence type="ECO:0000256" key="2">
    <source>
        <dbReference type="ARBA" id="ARBA00022679"/>
    </source>
</evidence>
<evidence type="ECO:0000256" key="5">
    <source>
        <dbReference type="SAM" id="MobiDB-lite"/>
    </source>
</evidence>
<name>A0A232LR08_9EURO</name>
<evidence type="ECO:0000256" key="4">
    <source>
        <dbReference type="RuleBase" id="RU363090"/>
    </source>
</evidence>
<dbReference type="GO" id="GO:0000824">
    <property type="term" value="F:inositol-1,4,5,6-tetrakisphosphate 3-kinase activity"/>
    <property type="evidence" value="ECO:0007669"/>
    <property type="project" value="TreeGrafter"/>
</dbReference>
<comment type="similarity">
    <text evidence="1 4">Belongs to the inositol phosphokinase (IPK) family.</text>
</comment>